<evidence type="ECO:0008006" key="3">
    <source>
        <dbReference type="Google" id="ProtNLM"/>
    </source>
</evidence>
<evidence type="ECO:0000313" key="1">
    <source>
        <dbReference type="EMBL" id="AGM11814.1"/>
    </source>
</evidence>
<dbReference type="RefSeq" id="YP_008058405.1">
    <property type="nucleotide sequence ID" value="NC_021319.1"/>
</dbReference>
<name>R4T7R4_9CAUD</name>
<reference evidence="1 2" key="1">
    <citation type="submission" date="2012-12" db="EMBL/GenBank/DDBJ databases">
        <authorList>
            <person name="Sencilo A."/>
            <person name="Jacobs-Sera D."/>
            <person name="Russell D.A."/>
            <person name="Ko C."/>
            <person name="Bowman C.A."/>
            <person name="Atanasova N."/>
            <person name="Osterlund E."/>
            <person name="Oksanen H.M."/>
            <person name="Bamford D.H."/>
            <person name="Hatfull G.F."/>
            <person name="Roine E."/>
            <person name="Hendrix R.W."/>
        </authorList>
    </citation>
    <scope>NUCLEOTIDE SEQUENCE [LARGE SCALE GENOMIC DNA]</scope>
</reference>
<dbReference type="KEGG" id="vg:16193636"/>
<accession>R4T7R4</accession>
<dbReference type="OrthoDB" id="27242at10239"/>
<dbReference type="GeneID" id="16193636"/>
<evidence type="ECO:0000313" key="2">
    <source>
        <dbReference type="Proteomes" id="UP000204143"/>
    </source>
</evidence>
<gene>
    <name evidence="1" type="primary">43</name>
    <name evidence="1" type="ORF">HCTV2_43</name>
</gene>
<dbReference type="Proteomes" id="UP000204143">
    <property type="component" value="Segment"/>
</dbReference>
<proteinExistence type="predicted"/>
<dbReference type="EMBL" id="KC292028">
    <property type="protein sequence ID" value="AGM11814.1"/>
    <property type="molecule type" value="Genomic_DNA"/>
</dbReference>
<keyword evidence="2" id="KW-1185">Reference proteome</keyword>
<protein>
    <recommendedName>
        <fullName evidence="3">Tail tube protein</fullName>
    </recommendedName>
</protein>
<organism evidence="1 2">
    <name type="scientific">Haloarcula californiae tailed virus 2</name>
    <dbReference type="NCBI Taxonomy" id="1273747"/>
    <lineage>
        <taxon>Viruses</taxon>
        <taxon>Duplodnaviria</taxon>
        <taxon>Heunggongvirae</taxon>
        <taxon>Uroviricota</taxon>
        <taxon>Caudoviricetes</taxon>
        <taxon>Saparoviridae</taxon>
        <taxon>Samsavirus</taxon>
        <taxon>Samsavirus crystalli</taxon>
        <taxon>Samsavirus HCTV2</taxon>
    </lineage>
</organism>
<sequence>MTNTGVELEKNDGSETFTLKVNNVTASNANNVITHTIVSVAGSIAGSAPLFEKETYELSGEIKGMEAADYPNSGTYSDDDYGQAEELRRATKVWGDIQNGLDTLRWDGRSIGVVISEFRLDQNREQDIPKNYTFTLELTAFDTPITR</sequence>